<feature type="region of interest" description="Disordered" evidence="1">
    <location>
        <begin position="161"/>
        <end position="196"/>
    </location>
</feature>
<dbReference type="Proteomes" id="UP000231152">
    <property type="component" value="Unassembled WGS sequence"/>
</dbReference>
<sequence length="339" mass="35942">MKKTVFLIAVIVLAAFAGAYYARERSKTIPQQSNASVADNVATKNSTAGLVLVDTVEVHTLESFPVQIQLAVAGNLADGCTKLAEAKIDKSGNHFTVTLPTTRAADVFCTQALVPFTKNISLPVVGLSKGDYTVSVNGVDASFTLASDNVLQGGLVENNQATDEPAKATEPAPATSKTTQPAEGTTTPSGPSAPITNLAFESYTNRSVGYTIDRPSLWYWEHDNKNDIDGTHPNVDDYLIMDTAPLAGLNADPLGLVAIEVSDLPLSAFATDVAGLQKEDATVGGVSAARYSGSVNGEQRVEYQFTRNQKTFRLIYRDATNAGRGADAFAHIVTSFSFN</sequence>
<name>A0A2M8LEM3_9BACT</name>
<proteinExistence type="predicted"/>
<feature type="compositionally biased region" description="Polar residues" evidence="1">
    <location>
        <begin position="180"/>
        <end position="190"/>
    </location>
</feature>
<feature type="compositionally biased region" description="Low complexity" evidence="1">
    <location>
        <begin position="168"/>
        <end position="179"/>
    </location>
</feature>
<protein>
    <submittedName>
        <fullName evidence="2">Uncharacterized protein</fullName>
    </submittedName>
</protein>
<comment type="caution">
    <text evidence="2">The sequence shown here is derived from an EMBL/GenBank/DDBJ whole genome shotgun (WGS) entry which is preliminary data.</text>
</comment>
<evidence type="ECO:0000256" key="1">
    <source>
        <dbReference type="SAM" id="MobiDB-lite"/>
    </source>
</evidence>
<organism evidence="2 3">
    <name type="scientific">Candidatus Uhrbacteria bacterium CG10_big_fil_rev_8_21_14_0_10_48_11</name>
    <dbReference type="NCBI Taxonomy" id="1975037"/>
    <lineage>
        <taxon>Bacteria</taxon>
        <taxon>Candidatus Uhriibacteriota</taxon>
    </lineage>
</organism>
<reference evidence="2 3" key="1">
    <citation type="submission" date="2017-09" db="EMBL/GenBank/DDBJ databases">
        <title>Depth-based differentiation of microbial function through sediment-hosted aquifers and enrichment of novel symbionts in the deep terrestrial subsurface.</title>
        <authorList>
            <person name="Probst A.J."/>
            <person name="Ladd B."/>
            <person name="Jarett J.K."/>
            <person name="Geller-Mcgrath D.E."/>
            <person name="Sieber C.M."/>
            <person name="Emerson J.B."/>
            <person name="Anantharaman K."/>
            <person name="Thomas B.C."/>
            <person name="Malmstrom R."/>
            <person name="Stieglmeier M."/>
            <person name="Klingl A."/>
            <person name="Woyke T."/>
            <person name="Ryan C.M."/>
            <person name="Banfield J.F."/>
        </authorList>
    </citation>
    <scope>NUCLEOTIDE SEQUENCE [LARGE SCALE GENOMIC DNA]</scope>
    <source>
        <strain evidence="2">CG10_big_fil_rev_8_21_14_0_10_48_11</strain>
    </source>
</reference>
<evidence type="ECO:0000313" key="2">
    <source>
        <dbReference type="EMBL" id="PJE75883.1"/>
    </source>
</evidence>
<dbReference type="AlphaFoldDB" id="A0A2M8LEM3"/>
<evidence type="ECO:0000313" key="3">
    <source>
        <dbReference type="Proteomes" id="UP000231152"/>
    </source>
</evidence>
<gene>
    <name evidence="2" type="ORF">COV04_02985</name>
</gene>
<accession>A0A2M8LEM3</accession>
<dbReference type="EMBL" id="PFET01000009">
    <property type="protein sequence ID" value="PJE75883.1"/>
    <property type="molecule type" value="Genomic_DNA"/>
</dbReference>